<evidence type="ECO:0000259" key="3">
    <source>
        <dbReference type="Pfam" id="PF21771"/>
    </source>
</evidence>
<dbReference type="GO" id="GO:0005856">
    <property type="term" value="C:cytoskeleton"/>
    <property type="evidence" value="ECO:0007669"/>
    <property type="project" value="TreeGrafter"/>
</dbReference>
<feature type="coiled-coil region" evidence="2">
    <location>
        <begin position="798"/>
        <end position="861"/>
    </location>
</feature>
<feature type="coiled-coil region" evidence="2">
    <location>
        <begin position="244"/>
        <end position="292"/>
    </location>
</feature>
<dbReference type="InterPro" id="IPR049270">
    <property type="entry name" value="CFAP58_CC"/>
</dbReference>
<keyword evidence="1 2" id="KW-0175">Coiled coil</keyword>
<dbReference type="Pfam" id="PF21771">
    <property type="entry name" value="CFAP58_CC"/>
    <property type="match status" value="1"/>
</dbReference>
<dbReference type="OrthoDB" id="10262929at2759"/>
<keyword evidence="5" id="KW-1185">Reference proteome</keyword>
<gene>
    <name evidence="4" type="ORF">IMG5_061610</name>
</gene>
<dbReference type="Proteomes" id="UP000008983">
    <property type="component" value="Unassembled WGS sequence"/>
</dbReference>
<dbReference type="eggNOG" id="ENOG502QPM4">
    <property type="taxonomic scope" value="Eukaryota"/>
</dbReference>
<evidence type="ECO:0000313" key="5">
    <source>
        <dbReference type="Proteomes" id="UP000008983"/>
    </source>
</evidence>
<accession>G0QNV1</accession>
<feature type="coiled-coil region" evidence="2">
    <location>
        <begin position="503"/>
        <end position="537"/>
    </location>
</feature>
<dbReference type="PANTHER" id="PTHR32083:SF34">
    <property type="entry name" value="COILED-COIL DOMAIN-CONTAINING PROTEIN 146"/>
    <property type="match status" value="1"/>
</dbReference>
<feature type="coiled-coil region" evidence="2">
    <location>
        <begin position="714"/>
        <end position="741"/>
    </location>
</feature>
<dbReference type="RefSeq" id="XP_004037091.1">
    <property type="nucleotide sequence ID" value="XM_004037043.1"/>
</dbReference>
<dbReference type="EMBL" id="GL983509">
    <property type="protein sequence ID" value="EGR33105.1"/>
    <property type="molecule type" value="Genomic_DNA"/>
</dbReference>
<evidence type="ECO:0000313" key="4">
    <source>
        <dbReference type="EMBL" id="EGR33105.1"/>
    </source>
</evidence>
<dbReference type="InParanoid" id="G0QNV1"/>
<feature type="coiled-coil region" evidence="2">
    <location>
        <begin position="68"/>
        <end position="166"/>
    </location>
</feature>
<sequence length="922" mass="109747">MNDIDQLQDLNGNLALRILQNLQKTNKISDEQNERLKQNFILLHQTIVKSFQNQKALPLKTKQLQLEIKQSKDVFEELSIKQENIENKYKSYQSSIKKQELEEENLRRTLDQILNEHDKIQANIQEKEISIQEDEKLIRYQIQIEENSLIQQIDKLKDEIQKKQQNVEYETKYLIEQKGKIKSFQIQNNSIIEEISQKQNIISQIKDEPNKYLKKSQMLIQANILIKQDLFNINEEIVKFNNIIKEKSEENERLIVKDKELSEKNLKDIIFINNEKKDIKQLMEEIKKIGILLDEKQSLRFQNEVEIKAFEKEYYRNEEFVESLKKQIEQIKRMYKKEENQKEILLIKISEYQISIQKIQKSSQQIKKNIKKEEKENTEISQENKLIEHKAKHVMLQNGDKDKQKEYIFKQIKELEDQLQQQQQYEYQTKKKIMALTNTRETMARKASQANLEVRESREELKIKELIILDLGKRYQEINFQLNSVKQLYEQTKGVRNKYVSLIQNSSQTLAELKERIKLSQNELEILKNEAQEKAQSGLQYNHTVQLQISLRDRSNTQLNKLEFIRLNKKQIIDQNVNEIEKLNIIIESLESQILSLNKKYQISTESRNYIGIQLIDRNDQLCIMYEKSNICEKTLNNGELDLKKIAEEARMLKLEIKEKKRQILIAQKNIDLVPFLAQQVVTIKEQLKCKQKIYLELSQKLEDPLNMKRWRELEGEDDDLESLNAKIFVLEERLNKKKEEELQKELVLDEISNISDKLRDEVLSGRQETLELSEKLGSFQQRLKQITRQTMSIISELSMYQAMIIKLERERKEIQEIVENAKIQENEGKAPTGDSELEYQKLLRNKIKFFEEKKLKLEKENLEKNFTPFLTKTKAEHRFDTYVENSNGFVKPYGAHAPFKASGVCYNLKHYKKPEIKEIEI</sequence>
<dbReference type="STRING" id="857967.G0QNV1"/>
<feature type="coiled-coil region" evidence="2">
    <location>
        <begin position="321"/>
        <end position="390"/>
    </location>
</feature>
<feature type="coiled-coil region" evidence="2">
    <location>
        <begin position="636"/>
        <end position="670"/>
    </location>
</feature>
<dbReference type="GeneID" id="14909278"/>
<dbReference type="PANTHER" id="PTHR32083">
    <property type="entry name" value="CILIA AND FLAGELLA-ASSOCIATED PROTEIN 58-RELATED"/>
    <property type="match status" value="1"/>
</dbReference>
<feature type="coiled-coil region" evidence="2">
    <location>
        <begin position="573"/>
        <end position="600"/>
    </location>
</feature>
<reference evidence="4 5" key="1">
    <citation type="submission" date="2011-07" db="EMBL/GenBank/DDBJ databases">
        <authorList>
            <person name="Coyne R."/>
            <person name="Brami D."/>
            <person name="Johnson J."/>
            <person name="Hostetler J."/>
            <person name="Hannick L."/>
            <person name="Clark T."/>
            <person name="Cassidy-Hanley D."/>
            <person name="Inman J."/>
        </authorList>
    </citation>
    <scope>NUCLEOTIDE SEQUENCE [LARGE SCALE GENOMIC DNA]</scope>
    <source>
        <strain evidence="4 5">G5</strain>
    </source>
</reference>
<name>G0QNV1_ICHMU</name>
<protein>
    <recommendedName>
        <fullName evidence="3">Cilia- and flagella-associated protein 58 central coiled coil domain-containing protein</fullName>
    </recommendedName>
</protein>
<feature type="domain" description="Cilia- and flagella-associated protein 58 central coiled coil" evidence="3">
    <location>
        <begin position="372"/>
        <end position="663"/>
    </location>
</feature>
<dbReference type="OMA" id="PRPNAYV"/>
<dbReference type="AlphaFoldDB" id="G0QNV1"/>
<evidence type="ECO:0000256" key="2">
    <source>
        <dbReference type="SAM" id="Coils"/>
    </source>
</evidence>
<proteinExistence type="predicted"/>
<evidence type="ECO:0000256" key="1">
    <source>
        <dbReference type="ARBA" id="ARBA00023054"/>
    </source>
</evidence>
<organism evidence="4 5">
    <name type="scientific">Ichthyophthirius multifiliis</name>
    <name type="common">White spot disease agent</name>
    <name type="synonym">Ich</name>
    <dbReference type="NCBI Taxonomy" id="5932"/>
    <lineage>
        <taxon>Eukaryota</taxon>
        <taxon>Sar</taxon>
        <taxon>Alveolata</taxon>
        <taxon>Ciliophora</taxon>
        <taxon>Intramacronucleata</taxon>
        <taxon>Oligohymenophorea</taxon>
        <taxon>Hymenostomatida</taxon>
        <taxon>Ophryoglenina</taxon>
        <taxon>Ichthyophthirius</taxon>
    </lineage>
</organism>